<evidence type="ECO:0000313" key="2">
    <source>
        <dbReference type="EMBL" id="CAI9957261.1"/>
    </source>
</evidence>
<evidence type="ECO:0000313" key="4">
    <source>
        <dbReference type="Proteomes" id="UP001642409"/>
    </source>
</evidence>
<dbReference type="EMBL" id="CAXDID020000067">
    <property type="protein sequence ID" value="CAL6012901.1"/>
    <property type="molecule type" value="Genomic_DNA"/>
</dbReference>
<gene>
    <name evidence="3" type="ORF">HINF_LOCUS23528</name>
    <name evidence="2" type="ORF">HINF_LOCUS44906</name>
</gene>
<evidence type="ECO:0000313" key="3">
    <source>
        <dbReference type="EMBL" id="CAL6012901.1"/>
    </source>
</evidence>
<protein>
    <submittedName>
        <fullName evidence="2">Uncharacterized protein</fullName>
    </submittedName>
</protein>
<comment type="caution">
    <text evidence="2">The sequence shown here is derived from an EMBL/GenBank/DDBJ whole genome shotgun (WGS) entry which is preliminary data.</text>
</comment>
<reference evidence="2" key="1">
    <citation type="submission" date="2023-06" db="EMBL/GenBank/DDBJ databases">
        <authorList>
            <person name="Kurt Z."/>
        </authorList>
    </citation>
    <scope>NUCLEOTIDE SEQUENCE</scope>
</reference>
<proteinExistence type="predicted"/>
<dbReference type="AlphaFoldDB" id="A0AA86QJI3"/>
<dbReference type="EMBL" id="CATOUU010000884">
    <property type="protein sequence ID" value="CAI9957261.1"/>
    <property type="molecule type" value="Genomic_DNA"/>
</dbReference>
<sequence>MNRIESDKNENQYQKVDIEDPQKQISPFKNFWKPNTHLPSISPNYKNEKLNSSNFDYDLSLSLSATKQKTQRYSANVRMCSPTREARRVVAISNGFLPQRVSNVLQQHNIFKINPKKESSPQSQHTFMIGPPPSKVQPDLASSLNLFPYSFKQLLTNQQCLPTASLVQQVAQKSYKIITLLDAIPVLIPGANGPGNLRFKLQRQVEAEDRVFKNEAQAKRQYEMDRDIEAASISLKLVDRIHSNYAEYLEYIIFKARTEEKYGMDLNIRAIRDLIDMNIVGKIKQLLSQVDPIEHCDRFLSAIKTTYLLSSLSPSIRDAFATDEYTEQMLSGIEKILLYKQKRLTVLNELDFFFTLSFLSRLNFRLGFRILAALRVHLLPLQIGIQQPVVHELSQASFVNRSVLRDEDGQLDLDIELMDATAQQSATLQTSYIDTVQTSETQLQYINNQSILADNDSVQYDVLSDDDMQTALHFLAQQLIFSCMQHIGTQKPDKELVKDFIQNMNLTLNYLKLKELNDYDPQVTFTKYQIDQFKVLQSISSQGKNVCPELLDVNVQWGKELNELVRTRLMQLIE</sequence>
<accession>A0AA86QJI3</accession>
<organism evidence="2">
    <name type="scientific">Hexamita inflata</name>
    <dbReference type="NCBI Taxonomy" id="28002"/>
    <lineage>
        <taxon>Eukaryota</taxon>
        <taxon>Metamonada</taxon>
        <taxon>Diplomonadida</taxon>
        <taxon>Hexamitidae</taxon>
        <taxon>Hexamitinae</taxon>
        <taxon>Hexamita</taxon>
    </lineage>
</organism>
<name>A0AA86QJI3_9EUKA</name>
<feature type="region of interest" description="Disordered" evidence="1">
    <location>
        <begin position="1"/>
        <end position="20"/>
    </location>
</feature>
<dbReference type="Proteomes" id="UP001642409">
    <property type="component" value="Unassembled WGS sequence"/>
</dbReference>
<reference evidence="3 4" key="2">
    <citation type="submission" date="2024-07" db="EMBL/GenBank/DDBJ databases">
        <authorList>
            <person name="Akdeniz Z."/>
        </authorList>
    </citation>
    <scope>NUCLEOTIDE SEQUENCE [LARGE SCALE GENOMIC DNA]</scope>
</reference>
<keyword evidence="4" id="KW-1185">Reference proteome</keyword>
<evidence type="ECO:0000256" key="1">
    <source>
        <dbReference type="SAM" id="MobiDB-lite"/>
    </source>
</evidence>